<dbReference type="EMBL" id="PDUD01000018">
    <property type="protein sequence ID" value="PHN06155.1"/>
    <property type="molecule type" value="Genomic_DNA"/>
</dbReference>
<organism evidence="1 2">
    <name type="scientific">Flavilitoribacter nigricans (strain ATCC 23147 / DSM 23189 / NBRC 102662 / NCIMB 1420 / SS-2)</name>
    <name type="common">Lewinella nigricans</name>
    <dbReference type="NCBI Taxonomy" id="1122177"/>
    <lineage>
        <taxon>Bacteria</taxon>
        <taxon>Pseudomonadati</taxon>
        <taxon>Bacteroidota</taxon>
        <taxon>Saprospiria</taxon>
        <taxon>Saprospirales</taxon>
        <taxon>Lewinellaceae</taxon>
        <taxon>Flavilitoribacter</taxon>
    </lineage>
</organism>
<name>A0A2D0NCD5_FLAN2</name>
<sequence>MKGKSYLREMASQLSPMNAILKMAKPMLPGLMEKVKGLNKPECEGGVLEEGEAHAMLSLNPMKDRIRIDIITYRLEGDQMIVSRFIPMSDFNKLTDGK</sequence>
<evidence type="ECO:0000313" key="2">
    <source>
        <dbReference type="Proteomes" id="UP000223913"/>
    </source>
</evidence>
<protein>
    <submittedName>
        <fullName evidence="1">Uncharacterized protein</fullName>
    </submittedName>
</protein>
<accession>A0A2D0NCD5</accession>
<comment type="caution">
    <text evidence="1">The sequence shown here is derived from an EMBL/GenBank/DDBJ whole genome shotgun (WGS) entry which is preliminary data.</text>
</comment>
<reference evidence="1 2" key="1">
    <citation type="submission" date="2017-10" db="EMBL/GenBank/DDBJ databases">
        <title>The draft genome sequence of Lewinella nigricans NBRC 102662.</title>
        <authorList>
            <person name="Wang K."/>
        </authorList>
    </citation>
    <scope>NUCLEOTIDE SEQUENCE [LARGE SCALE GENOMIC DNA]</scope>
    <source>
        <strain evidence="1 2">NBRC 102662</strain>
    </source>
</reference>
<keyword evidence="2" id="KW-1185">Reference proteome</keyword>
<proteinExistence type="predicted"/>
<gene>
    <name evidence="1" type="ORF">CRP01_11260</name>
</gene>
<dbReference type="RefSeq" id="WP_099150139.1">
    <property type="nucleotide sequence ID" value="NZ_PDUD01000018.1"/>
</dbReference>
<dbReference type="Proteomes" id="UP000223913">
    <property type="component" value="Unassembled WGS sequence"/>
</dbReference>
<evidence type="ECO:0000313" key="1">
    <source>
        <dbReference type="EMBL" id="PHN06155.1"/>
    </source>
</evidence>
<dbReference type="AlphaFoldDB" id="A0A2D0NCD5"/>